<dbReference type="Gene3D" id="3.30.70.3290">
    <property type="match status" value="1"/>
</dbReference>
<proteinExistence type="predicted"/>
<evidence type="ECO:0000259" key="3">
    <source>
        <dbReference type="PROSITE" id="PS52004"/>
    </source>
</evidence>
<evidence type="ECO:0000313" key="4">
    <source>
        <dbReference type="EMBL" id="KAF9461920.1"/>
    </source>
</evidence>
<dbReference type="InterPro" id="IPR036291">
    <property type="entry name" value="NAD(P)-bd_dom_sf"/>
</dbReference>
<dbReference type="GO" id="GO:0006633">
    <property type="term" value="P:fatty acid biosynthetic process"/>
    <property type="evidence" value="ECO:0007669"/>
    <property type="project" value="TreeGrafter"/>
</dbReference>
<dbReference type="InterPro" id="IPR016036">
    <property type="entry name" value="Malonyl_transacylase_ACP-bd"/>
</dbReference>
<dbReference type="Gene3D" id="3.40.366.10">
    <property type="entry name" value="Malonyl-Coenzyme A Acyl Carrier Protein, domain 2"/>
    <property type="match status" value="1"/>
</dbReference>
<dbReference type="InterPro" id="IPR014043">
    <property type="entry name" value="Acyl_transferase_dom"/>
</dbReference>
<sequence>MNLTDDSPCVIGSSCRLPGAIRTDALWQLFCDNSWKSRSTLPPSSRGLSIPSPIPSTGGRDLGHGGWLGEEGIEKFDPSFFDIPTHEAATLRPNVRLGLELTWEALENAGIPPSSLRGRSVSVSIAVGTEDGWDMKRWQDEGSGAFNRTWASSSDPSGVSGHISHFFDFRGSCSVVSNACAGGAFALKEGINTLYQENAEIAIVGALATHFSLAPFAWAADTGVLSKCGHSAAFSLDSDGYSPSEGAVFLVLQRFSNTQTSGNAILGIIRSLATAHNGATRTLVTPSTIGQVTVAELALKAAEITPSDITFLEAHGTGTQVGDALEAEGIREVYSTSRHTDEPLLVSSSKTIFGHCHGAAALVGLLKVLACFENRCLPPHHAAPRPEFLNGPIQIPVKLSPLRREGMLTAQLNTFGFTGSVASIIIQNGSPQLIHEWSTPNGDQDVAYILPFSGKTKGGLDQQIRTVCSWAKVTRCNLRELSAILGICRDHFSYRCAIIARNSEDLGPFCVDFSVEGSTVPELNKFVPDDRVTLRFLNLKNIDQKLFSLGSPEKKRLDDLLEANKILQAACLLYNHHHPLLFEAIYSKHDLDLHLMRSLPFYQFDRRRHWWGGSEVSRVDHTLRIPSGTTAQAPPLVTQQIFESMIQKYGFPIDATTHTKQAHTTSTISILLTGGNGMLGVHLLARLLQRPNVRVYCIIRGDPWRRLCVAFEKHALDLSILHSSKAEGSLYLMQSDNLFKKHLGLSNSDYSTLMDNIDEIVHGAWKVNFNLPLKEFEPFLEVTRSLAKLCIASGRRVKYHFISSYASTFGYPNKFVPENVLEPHLSYSIPQGYAISKLVGEHSLHMISSASPESFQLIVIRVGQICGTLDAPWSQDEMVPMMIASLPKLGVLPLCLPDVAWIPADICADALRDIIFHTDHTSLDPQILHLANPHVVPWSTAASQIAQFTNVKSFSLTSWEDYINAIQHTAESLPICRLLPYFSSGLETGGLPENYALLEVSHTLKFSPSLASCPPIEGKLLRKIVQLVTRETIDQPGPIFVFGPWSGARKANKHTTPNSRTERMKALSARLRASLGDCDLPDASLDEQLETLATHLNVATELLDKGVTPSAVLGYCFGEYAASIVAGILSEECVVNILVRRAIAIRDTRGNMLNVFSTLAVVRRLLASISSPPSIAIHVGPNHVVLSGSPSQIEAVQQCLDRDKIKTLLLNTTLPFHSNEMSAATNRFSEFSFTPKDTPILYFSGVTGAPLRGKSLSMTYWQRHMREPARFYDAMLSIRETIPNAPIIDIGPGSDLTKVINRYGWPGMNICTANDHVVAASHTRKPPARSVASPPTERPQHILDSTISRTTEQDPYKIALELLTTMFGFQASPGLLRESLHTLGVQSMDFIQFSQVFGSRTGLLLSLSAFVSDAPLNAIISSATSTNQAM</sequence>
<dbReference type="SMART" id="SM00827">
    <property type="entry name" value="PKS_AT"/>
    <property type="match status" value="1"/>
</dbReference>
<dbReference type="Pfam" id="PF00109">
    <property type="entry name" value="ketoacyl-synt"/>
    <property type="match status" value="1"/>
</dbReference>
<keyword evidence="2" id="KW-0597">Phosphoprotein</keyword>
<dbReference type="InterPro" id="IPR020841">
    <property type="entry name" value="PKS_Beta-ketoAc_synthase_dom"/>
</dbReference>
<dbReference type="Pfam" id="PF07993">
    <property type="entry name" value="NAD_binding_4"/>
    <property type="match status" value="1"/>
</dbReference>
<dbReference type="InterPro" id="IPR016039">
    <property type="entry name" value="Thiolase-like"/>
</dbReference>
<dbReference type="InterPro" id="IPR001227">
    <property type="entry name" value="Ac_transferase_dom_sf"/>
</dbReference>
<dbReference type="InterPro" id="IPR016035">
    <property type="entry name" value="Acyl_Trfase/lysoPLipase"/>
</dbReference>
<feature type="domain" description="Ketosynthase family 3 (KS3)" evidence="3">
    <location>
        <begin position="5"/>
        <end position="428"/>
    </location>
</feature>
<dbReference type="EMBL" id="MU150277">
    <property type="protein sequence ID" value="KAF9461920.1"/>
    <property type="molecule type" value="Genomic_DNA"/>
</dbReference>
<protein>
    <recommendedName>
        <fullName evidence="3">Ketosynthase family 3 (KS3) domain-containing protein</fullName>
    </recommendedName>
</protein>
<keyword evidence="5" id="KW-1185">Reference proteome</keyword>
<dbReference type="PANTHER" id="PTHR43775">
    <property type="entry name" value="FATTY ACID SYNTHASE"/>
    <property type="match status" value="1"/>
</dbReference>
<dbReference type="SUPFAM" id="SSF52151">
    <property type="entry name" value="FabD/lysophospholipase-like"/>
    <property type="match status" value="1"/>
</dbReference>
<dbReference type="Gene3D" id="3.40.47.10">
    <property type="match status" value="1"/>
</dbReference>
<evidence type="ECO:0000256" key="1">
    <source>
        <dbReference type="ARBA" id="ARBA00022450"/>
    </source>
</evidence>
<name>A0A9P6CH47_9AGAR</name>
<dbReference type="SMART" id="SM00825">
    <property type="entry name" value="PKS_KS"/>
    <property type="match status" value="1"/>
</dbReference>
<organism evidence="4 5">
    <name type="scientific">Collybia nuda</name>
    <dbReference type="NCBI Taxonomy" id="64659"/>
    <lineage>
        <taxon>Eukaryota</taxon>
        <taxon>Fungi</taxon>
        <taxon>Dikarya</taxon>
        <taxon>Basidiomycota</taxon>
        <taxon>Agaricomycotina</taxon>
        <taxon>Agaricomycetes</taxon>
        <taxon>Agaricomycetidae</taxon>
        <taxon>Agaricales</taxon>
        <taxon>Tricholomatineae</taxon>
        <taxon>Clitocybaceae</taxon>
        <taxon>Collybia</taxon>
    </lineage>
</organism>
<keyword evidence="1" id="KW-0596">Phosphopantetheine</keyword>
<dbReference type="GO" id="GO:0004312">
    <property type="term" value="F:fatty acid synthase activity"/>
    <property type="evidence" value="ECO:0007669"/>
    <property type="project" value="TreeGrafter"/>
</dbReference>
<dbReference type="Pfam" id="PF00698">
    <property type="entry name" value="Acyl_transf_1"/>
    <property type="match status" value="1"/>
</dbReference>
<dbReference type="SUPFAM" id="SSF55048">
    <property type="entry name" value="Probable ACP-binding domain of malonyl-CoA ACP transacylase"/>
    <property type="match status" value="1"/>
</dbReference>
<gene>
    <name evidence="4" type="ORF">BDZ94DRAFT_1322983</name>
</gene>
<comment type="caution">
    <text evidence="4">The sequence shown here is derived from an EMBL/GenBank/DDBJ whole genome shotgun (WGS) entry which is preliminary data.</text>
</comment>
<dbReference type="Gene3D" id="3.40.50.720">
    <property type="entry name" value="NAD(P)-binding Rossmann-like Domain"/>
    <property type="match status" value="1"/>
</dbReference>
<reference evidence="4" key="1">
    <citation type="submission" date="2020-11" db="EMBL/GenBank/DDBJ databases">
        <authorList>
            <consortium name="DOE Joint Genome Institute"/>
            <person name="Ahrendt S."/>
            <person name="Riley R."/>
            <person name="Andreopoulos W."/>
            <person name="Labutti K."/>
            <person name="Pangilinan J."/>
            <person name="Ruiz-Duenas F.J."/>
            <person name="Barrasa J.M."/>
            <person name="Sanchez-Garcia M."/>
            <person name="Camarero S."/>
            <person name="Miyauchi S."/>
            <person name="Serrano A."/>
            <person name="Linde D."/>
            <person name="Babiker R."/>
            <person name="Drula E."/>
            <person name="Ayuso-Fernandez I."/>
            <person name="Pacheco R."/>
            <person name="Padilla G."/>
            <person name="Ferreira P."/>
            <person name="Barriuso J."/>
            <person name="Kellner H."/>
            <person name="Castanera R."/>
            <person name="Alfaro M."/>
            <person name="Ramirez L."/>
            <person name="Pisabarro A.G."/>
            <person name="Kuo A."/>
            <person name="Tritt A."/>
            <person name="Lipzen A."/>
            <person name="He G."/>
            <person name="Yan M."/>
            <person name="Ng V."/>
            <person name="Cullen D."/>
            <person name="Martin F."/>
            <person name="Rosso M.-N."/>
            <person name="Henrissat B."/>
            <person name="Hibbett D."/>
            <person name="Martinez A.T."/>
            <person name="Grigoriev I.V."/>
        </authorList>
    </citation>
    <scope>NUCLEOTIDE SEQUENCE</scope>
    <source>
        <strain evidence="4">CBS 247.69</strain>
    </source>
</reference>
<dbReference type="InterPro" id="IPR013120">
    <property type="entry name" value="FAR_NAD-bd"/>
</dbReference>
<dbReference type="OrthoDB" id="5334845at2759"/>
<dbReference type="Proteomes" id="UP000807353">
    <property type="component" value="Unassembled WGS sequence"/>
</dbReference>
<dbReference type="SUPFAM" id="SSF53901">
    <property type="entry name" value="Thiolase-like"/>
    <property type="match status" value="1"/>
</dbReference>
<dbReference type="Pfam" id="PF02801">
    <property type="entry name" value="Ketoacyl-synt_C"/>
    <property type="match status" value="1"/>
</dbReference>
<dbReference type="CDD" id="cd00833">
    <property type="entry name" value="PKS"/>
    <property type="match status" value="1"/>
</dbReference>
<evidence type="ECO:0000313" key="5">
    <source>
        <dbReference type="Proteomes" id="UP000807353"/>
    </source>
</evidence>
<dbReference type="PROSITE" id="PS52004">
    <property type="entry name" value="KS3_2"/>
    <property type="match status" value="1"/>
</dbReference>
<accession>A0A9P6CH47</accession>
<dbReference type="InterPro" id="IPR014030">
    <property type="entry name" value="Ketoacyl_synth_N"/>
</dbReference>
<dbReference type="SUPFAM" id="SSF51735">
    <property type="entry name" value="NAD(P)-binding Rossmann-fold domains"/>
    <property type="match status" value="1"/>
</dbReference>
<dbReference type="PANTHER" id="PTHR43775:SF37">
    <property type="entry name" value="SI:DKEY-61P9.11"/>
    <property type="match status" value="1"/>
</dbReference>
<evidence type="ECO:0000256" key="2">
    <source>
        <dbReference type="ARBA" id="ARBA00022553"/>
    </source>
</evidence>
<dbReference type="InterPro" id="IPR014031">
    <property type="entry name" value="Ketoacyl_synth_C"/>
</dbReference>
<dbReference type="InterPro" id="IPR050091">
    <property type="entry name" value="PKS_NRPS_Biosynth_Enz"/>
</dbReference>